<evidence type="ECO:0000256" key="2">
    <source>
        <dbReference type="ARBA" id="ARBA00022679"/>
    </source>
</evidence>
<dbReference type="InterPro" id="IPR029056">
    <property type="entry name" value="Ribokinase-like"/>
</dbReference>
<comment type="similarity">
    <text evidence="1">Belongs to the carbohydrate kinase PfkB family.</text>
</comment>
<evidence type="ECO:0000313" key="6">
    <source>
        <dbReference type="Proteomes" id="UP000654345"/>
    </source>
</evidence>
<keyword evidence="6" id="KW-1185">Reference proteome</keyword>
<dbReference type="PANTHER" id="PTHR43085:SF57">
    <property type="entry name" value="CARBOHYDRATE KINASE PFKB DOMAIN-CONTAINING PROTEIN"/>
    <property type="match status" value="1"/>
</dbReference>
<dbReference type="SUPFAM" id="SSF53613">
    <property type="entry name" value="Ribokinase-like"/>
    <property type="match status" value="1"/>
</dbReference>
<dbReference type="Pfam" id="PF00294">
    <property type="entry name" value="PfkB"/>
    <property type="match status" value="1"/>
</dbReference>
<evidence type="ECO:0000259" key="4">
    <source>
        <dbReference type="Pfam" id="PF00294"/>
    </source>
</evidence>
<keyword evidence="2" id="KW-0808">Transferase</keyword>
<feature type="domain" description="Carbohydrate kinase PfkB" evidence="4">
    <location>
        <begin position="166"/>
        <end position="281"/>
    </location>
</feature>
<evidence type="ECO:0000256" key="1">
    <source>
        <dbReference type="ARBA" id="ARBA00010688"/>
    </source>
</evidence>
<dbReference type="Gene3D" id="3.40.1190.20">
    <property type="match status" value="1"/>
</dbReference>
<gene>
    <name evidence="5" type="ORF">KSB_16080</name>
</gene>
<keyword evidence="3" id="KW-0418">Kinase</keyword>
<dbReference type="RefSeq" id="WP_201369977.1">
    <property type="nucleotide sequence ID" value="NZ_BNJG01000001.1"/>
</dbReference>
<proteinExistence type="inferred from homology"/>
<evidence type="ECO:0000313" key="5">
    <source>
        <dbReference type="EMBL" id="GHO53133.1"/>
    </source>
</evidence>
<name>A0ABQ3UKD8_9CHLR</name>
<sequence length="297" mass="31853">MLDAYSASPNFLTIGHVTKDLHPDGTFSLGGTVTFAALAAYRLGLVPTIVTSADADLLSCLPSLLSPAIPVQAILSTETSAFVNVYAQGFRTQYLRARASTIQPDHIPTAWRDLPVVLLGPLAQELTPQILSVFPRRPGRILAATPQGWLRRWDADGRVWPTPWLDAEQVLPQLDVLILSHDDLLPFANGSRTEADAILNAWSKRVPLLVATDGRHGATLYQQGVPASFPAYPAHEVDPTGAGDVFAASFLAHLYQHGDPAQATNFANCAASFSVEQPGISGIPTPAQVAQRLRPLS</sequence>
<dbReference type="InterPro" id="IPR011611">
    <property type="entry name" value="PfkB_dom"/>
</dbReference>
<accession>A0ABQ3UKD8</accession>
<dbReference type="PANTHER" id="PTHR43085">
    <property type="entry name" value="HEXOKINASE FAMILY MEMBER"/>
    <property type="match status" value="1"/>
</dbReference>
<protein>
    <submittedName>
        <fullName evidence="5">Ribokinase</fullName>
    </submittedName>
</protein>
<reference evidence="5 6" key="1">
    <citation type="journal article" date="2021" name="Int. J. Syst. Evol. Microbiol.">
        <title>Reticulibacter mediterranei gen. nov., sp. nov., within the new family Reticulibacteraceae fam. nov., and Ktedonospora formicarum gen. nov., sp. nov., Ktedonobacter robiniae sp. nov., Dictyobacter formicarum sp. nov. and Dictyobacter arantiisoli sp. nov., belonging to the class Ktedonobacteria.</title>
        <authorList>
            <person name="Yabe S."/>
            <person name="Zheng Y."/>
            <person name="Wang C.M."/>
            <person name="Sakai Y."/>
            <person name="Abe K."/>
            <person name="Yokota A."/>
            <person name="Donadio S."/>
            <person name="Cavaletti L."/>
            <person name="Monciardini P."/>
        </authorList>
    </citation>
    <scope>NUCLEOTIDE SEQUENCE [LARGE SCALE GENOMIC DNA]</scope>
    <source>
        <strain evidence="5 6">SOSP1-30</strain>
    </source>
</reference>
<evidence type="ECO:0000256" key="3">
    <source>
        <dbReference type="ARBA" id="ARBA00022777"/>
    </source>
</evidence>
<organism evidence="5 6">
    <name type="scientific">Ktedonobacter robiniae</name>
    <dbReference type="NCBI Taxonomy" id="2778365"/>
    <lineage>
        <taxon>Bacteria</taxon>
        <taxon>Bacillati</taxon>
        <taxon>Chloroflexota</taxon>
        <taxon>Ktedonobacteria</taxon>
        <taxon>Ktedonobacterales</taxon>
        <taxon>Ktedonobacteraceae</taxon>
        <taxon>Ktedonobacter</taxon>
    </lineage>
</organism>
<dbReference type="InterPro" id="IPR050306">
    <property type="entry name" value="PfkB_Carbo_kinase"/>
</dbReference>
<comment type="caution">
    <text evidence="5">The sequence shown here is derived from an EMBL/GenBank/DDBJ whole genome shotgun (WGS) entry which is preliminary data.</text>
</comment>
<dbReference type="Proteomes" id="UP000654345">
    <property type="component" value="Unassembled WGS sequence"/>
</dbReference>
<dbReference type="EMBL" id="BNJG01000001">
    <property type="protein sequence ID" value="GHO53133.1"/>
    <property type="molecule type" value="Genomic_DNA"/>
</dbReference>